<protein>
    <submittedName>
        <fullName evidence="2">Uncharacterized protein</fullName>
    </submittedName>
</protein>
<reference evidence="2 3" key="1">
    <citation type="submission" date="2020-03" db="EMBL/GenBank/DDBJ databases">
        <title>Is there a link between lipid content and antibiotic production in Streptomyces?</title>
        <authorList>
            <person name="David M."/>
            <person name="Lejeune C."/>
            <person name="Abreu S."/>
            <person name="Thibessard A."/>
            <person name="Leblond P."/>
            <person name="Chaminade P."/>
            <person name="Virolle M.-J."/>
        </authorList>
    </citation>
    <scope>NUCLEOTIDE SEQUENCE [LARGE SCALE GENOMIC DNA]</scope>
    <source>
        <strain evidence="2 3">DSM 41481</strain>
    </source>
</reference>
<organism evidence="2 3">
    <name type="scientific">Streptomyces antibioticus</name>
    <dbReference type="NCBI Taxonomy" id="1890"/>
    <lineage>
        <taxon>Bacteria</taxon>
        <taxon>Bacillati</taxon>
        <taxon>Actinomycetota</taxon>
        <taxon>Actinomycetes</taxon>
        <taxon>Kitasatosporales</taxon>
        <taxon>Streptomycetaceae</taxon>
        <taxon>Streptomyces</taxon>
    </lineage>
</organism>
<evidence type="ECO:0000313" key="3">
    <source>
        <dbReference type="Proteomes" id="UP000502504"/>
    </source>
</evidence>
<proteinExistence type="predicted"/>
<dbReference type="RefSeq" id="WP_107419075.1">
    <property type="nucleotide sequence ID" value="NZ_CM007717.1"/>
</dbReference>
<dbReference type="AlphaFoldDB" id="A0AAE6Y6E3"/>
<gene>
    <name evidence="2" type="ORF">HCX60_13285</name>
</gene>
<accession>A0AAE6Y6E3</accession>
<evidence type="ECO:0000313" key="2">
    <source>
        <dbReference type="EMBL" id="QIT44415.1"/>
    </source>
</evidence>
<dbReference type="Proteomes" id="UP000502504">
    <property type="component" value="Chromosome"/>
</dbReference>
<sequence>MGKRNVVRVLPWKTTDGKECLLRSDDSGGVLSRLADDMEATQLDIGEKVLLHAHELLSNPRATELEMRYLARQLTECLGDALRVAGSRGARLGVGGTEDDEDDAEEGPELVAEAFE</sequence>
<name>A0AAE6Y6E3_STRAT</name>
<dbReference type="EMBL" id="CP050692">
    <property type="protein sequence ID" value="QIT44415.1"/>
    <property type="molecule type" value="Genomic_DNA"/>
</dbReference>
<feature type="compositionally biased region" description="Acidic residues" evidence="1">
    <location>
        <begin position="97"/>
        <end position="108"/>
    </location>
</feature>
<feature type="region of interest" description="Disordered" evidence="1">
    <location>
        <begin position="90"/>
        <end position="116"/>
    </location>
</feature>
<evidence type="ECO:0000256" key="1">
    <source>
        <dbReference type="SAM" id="MobiDB-lite"/>
    </source>
</evidence>